<dbReference type="RefSeq" id="WP_201662768.1">
    <property type="nucleotide sequence ID" value="NZ_CAJHCS010000081.1"/>
</dbReference>
<evidence type="ECO:0000313" key="2">
    <source>
        <dbReference type="Proteomes" id="UP001494588"/>
    </source>
</evidence>
<protein>
    <submittedName>
        <fullName evidence="1">Uncharacterized protein</fullName>
    </submittedName>
</protein>
<comment type="caution">
    <text evidence="1">The sequence shown here is derived from an EMBL/GenBank/DDBJ whole genome shotgun (WGS) entry which is preliminary data.</text>
</comment>
<dbReference type="EMBL" id="JAZHGC010000106">
    <property type="protein sequence ID" value="MEM5292522.1"/>
    <property type="molecule type" value="Genomic_DNA"/>
</dbReference>
<evidence type="ECO:0000313" key="1">
    <source>
        <dbReference type="EMBL" id="MEM5292522.1"/>
    </source>
</evidence>
<gene>
    <name evidence="1" type="ORF">V4C55_43600</name>
</gene>
<accession>A0ABU9QSQ2</accession>
<keyword evidence="2" id="KW-1185">Reference proteome</keyword>
<reference evidence="1 2" key="1">
    <citation type="submission" date="2024-01" db="EMBL/GenBank/DDBJ databases">
        <title>The diversity of rhizobia nodulating Mimosa spp. in eleven states of Brazil covering several biomes is determined by host plant, location, and edaphic factors.</title>
        <authorList>
            <person name="Rouws L."/>
            <person name="Barauna A."/>
            <person name="Beukes C."/>
            <person name="De Faria S.M."/>
            <person name="Gross E."/>
            <person name="Dos Reis Junior F.B."/>
            <person name="Simon M."/>
            <person name="Maluk M."/>
            <person name="Odee D.W."/>
            <person name="Kenicer G."/>
            <person name="Young J.P.W."/>
            <person name="Reis V.M."/>
            <person name="Zilli J."/>
            <person name="James E.K."/>
        </authorList>
    </citation>
    <scope>NUCLEOTIDE SEQUENCE [LARGE SCALE GENOMIC DNA]</scope>
    <source>
        <strain evidence="1 2">JPY77</strain>
    </source>
</reference>
<dbReference type="Proteomes" id="UP001494588">
    <property type="component" value="Unassembled WGS sequence"/>
</dbReference>
<sequence length="97" mass="11071">MTTEQQIEEILERYLERTPVFAGDRTKAVASGMSVRDVIRVQLKNACGHPTASLTRYYEDEGKGPERKTWKPWPATFDIKLVGREWTVRCSSGLPND</sequence>
<organism evidence="1 2">
    <name type="scientific">Paraburkholderia sabiae</name>
    <dbReference type="NCBI Taxonomy" id="273251"/>
    <lineage>
        <taxon>Bacteria</taxon>
        <taxon>Pseudomonadati</taxon>
        <taxon>Pseudomonadota</taxon>
        <taxon>Betaproteobacteria</taxon>
        <taxon>Burkholderiales</taxon>
        <taxon>Burkholderiaceae</taxon>
        <taxon>Paraburkholderia</taxon>
    </lineage>
</organism>
<name>A0ABU9QSQ2_9BURK</name>
<proteinExistence type="predicted"/>